<accession>A0A090L8N3</accession>
<protein>
    <submittedName>
        <fullName evidence="3 5">Uncharacterized protein</fullName>
    </submittedName>
</protein>
<dbReference type="AlphaFoldDB" id="A0A090L8N3"/>
<dbReference type="WBParaSite" id="SRAE_1000210800.1">
    <property type="protein sequence ID" value="SRAE_1000210800.1"/>
    <property type="gene ID" value="WBGene00258720"/>
</dbReference>
<sequence length="417" mass="47993">MLNCNNYYGYFLIFIMPLLLAFHLILCGNKSKSNSKLKDSDQNSCRFKNDISLSPKGIVKNQISNLRLPVLSKKKENKQKHQKEGDYLVKNRVKNDFFKNPDINDNVHVLKNAPENCGEFQDIQNQDNCSKKNLKNKNEIKCLSIDLTQDDSNVDKTISSYVSLLSTKPYVHRPPKRNKKSVSAISSVSKTVNDLSTRTACQKLENFDICKCKNISKKKCDCKVKKVCEDKKMKAEVEMPLIISLPTRFKTAEAYKIDDKDMKKNKSQEPPIRSDYSFGSTVKETGKNKGKKENKRSYGNTETFPPPTSLQILQHHSNFELDDLTERIRMMGEAPKLEEAIQIRDDDSIIAALKMKQNALTNKDKDYKVANYVCDKSKEITNTQTKQKEYPKPRKITEVYKNEQILRRISQSHNNNN</sequence>
<evidence type="ECO:0000256" key="1">
    <source>
        <dbReference type="SAM" id="MobiDB-lite"/>
    </source>
</evidence>
<evidence type="ECO:0000256" key="2">
    <source>
        <dbReference type="SAM" id="Phobius"/>
    </source>
</evidence>
<gene>
    <name evidence="3 5 6" type="ORF">SRAE_1000210800</name>
</gene>
<dbReference type="CTD" id="36376215"/>
<feature type="compositionally biased region" description="Polar residues" evidence="1">
    <location>
        <begin position="297"/>
        <end position="314"/>
    </location>
</feature>
<keyword evidence="4" id="KW-1185">Reference proteome</keyword>
<feature type="transmembrane region" description="Helical" evidence="2">
    <location>
        <begin position="7"/>
        <end position="26"/>
    </location>
</feature>
<dbReference type="GeneID" id="36376215"/>
<name>A0A090L8N3_STRRB</name>
<keyword evidence="2" id="KW-0472">Membrane</keyword>
<reference evidence="5" key="2">
    <citation type="submission" date="2020-12" db="UniProtKB">
        <authorList>
            <consortium name="WormBaseParasite"/>
        </authorList>
    </citation>
    <scope>IDENTIFICATION</scope>
</reference>
<proteinExistence type="predicted"/>
<dbReference type="EMBL" id="LN609528">
    <property type="protein sequence ID" value="CEF63850.1"/>
    <property type="molecule type" value="Genomic_DNA"/>
</dbReference>
<evidence type="ECO:0000313" key="6">
    <source>
        <dbReference type="WormBase" id="SRAE_1000210800"/>
    </source>
</evidence>
<evidence type="ECO:0000313" key="5">
    <source>
        <dbReference type="WBParaSite" id="SRAE_1000210800.1"/>
    </source>
</evidence>
<evidence type="ECO:0000313" key="3">
    <source>
        <dbReference type="EMBL" id="CEF63850.1"/>
    </source>
</evidence>
<dbReference type="Proteomes" id="UP000035682">
    <property type="component" value="Unplaced"/>
</dbReference>
<dbReference type="WormBase" id="SRAE_1000210800">
    <property type="protein sequence ID" value="SRP02906"/>
    <property type="gene ID" value="WBGene00258720"/>
</dbReference>
<keyword evidence="2" id="KW-0812">Transmembrane</keyword>
<dbReference type="RefSeq" id="XP_024503051.1">
    <property type="nucleotide sequence ID" value="XM_024649145.1"/>
</dbReference>
<evidence type="ECO:0000313" key="4">
    <source>
        <dbReference type="Proteomes" id="UP000035682"/>
    </source>
</evidence>
<organism evidence="3">
    <name type="scientific">Strongyloides ratti</name>
    <name type="common">Parasitic roundworm</name>
    <dbReference type="NCBI Taxonomy" id="34506"/>
    <lineage>
        <taxon>Eukaryota</taxon>
        <taxon>Metazoa</taxon>
        <taxon>Ecdysozoa</taxon>
        <taxon>Nematoda</taxon>
        <taxon>Chromadorea</taxon>
        <taxon>Rhabditida</taxon>
        <taxon>Tylenchina</taxon>
        <taxon>Panagrolaimomorpha</taxon>
        <taxon>Strongyloidoidea</taxon>
        <taxon>Strongyloididae</taxon>
        <taxon>Strongyloides</taxon>
    </lineage>
</organism>
<keyword evidence="2" id="KW-1133">Transmembrane helix</keyword>
<feature type="region of interest" description="Disordered" evidence="1">
    <location>
        <begin position="260"/>
        <end position="314"/>
    </location>
</feature>
<reference evidence="3 4" key="1">
    <citation type="submission" date="2014-09" db="EMBL/GenBank/DDBJ databases">
        <authorList>
            <person name="Martin A.A."/>
        </authorList>
    </citation>
    <scope>NUCLEOTIDE SEQUENCE</scope>
    <source>
        <strain evidence="4">ED321</strain>
        <strain evidence="3">ED321 Heterogonic</strain>
    </source>
</reference>